<evidence type="ECO:0000256" key="1">
    <source>
        <dbReference type="SAM" id="MobiDB-lite"/>
    </source>
</evidence>
<organism evidence="2 3">
    <name type="scientific">Sphingomonas montanisoli</name>
    <dbReference type="NCBI Taxonomy" id="2606412"/>
    <lineage>
        <taxon>Bacteria</taxon>
        <taxon>Pseudomonadati</taxon>
        <taxon>Pseudomonadota</taxon>
        <taxon>Alphaproteobacteria</taxon>
        <taxon>Sphingomonadales</taxon>
        <taxon>Sphingomonadaceae</taxon>
        <taxon>Sphingomonas</taxon>
    </lineage>
</organism>
<evidence type="ECO:0000313" key="3">
    <source>
        <dbReference type="Proteomes" id="UP000322077"/>
    </source>
</evidence>
<feature type="region of interest" description="Disordered" evidence="1">
    <location>
        <begin position="1"/>
        <end position="60"/>
    </location>
</feature>
<dbReference type="EMBL" id="VTOU01000003">
    <property type="protein sequence ID" value="TZG25756.1"/>
    <property type="molecule type" value="Genomic_DNA"/>
</dbReference>
<dbReference type="Proteomes" id="UP000322077">
    <property type="component" value="Unassembled WGS sequence"/>
</dbReference>
<gene>
    <name evidence="2" type="ORF">FYJ91_12215</name>
</gene>
<evidence type="ECO:0000313" key="2">
    <source>
        <dbReference type="EMBL" id="TZG25756.1"/>
    </source>
</evidence>
<protein>
    <submittedName>
        <fullName evidence="2">Uncharacterized protein</fullName>
    </submittedName>
</protein>
<dbReference type="RefSeq" id="WP_149522563.1">
    <property type="nucleotide sequence ID" value="NZ_VTOU01000003.1"/>
</dbReference>
<accession>A0A5D9C2A5</accession>
<keyword evidence="3" id="KW-1185">Reference proteome</keyword>
<reference evidence="2 3" key="1">
    <citation type="submission" date="2019-08" db="EMBL/GenBank/DDBJ databases">
        <authorList>
            <person name="Wang G."/>
            <person name="Xu Z."/>
        </authorList>
    </citation>
    <scope>NUCLEOTIDE SEQUENCE [LARGE SCALE GENOMIC DNA]</scope>
    <source>
        <strain evidence="2 3">ZX</strain>
    </source>
</reference>
<feature type="compositionally biased region" description="Low complexity" evidence="1">
    <location>
        <begin position="9"/>
        <end position="20"/>
    </location>
</feature>
<dbReference type="AlphaFoldDB" id="A0A5D9C2A5"/>
<proteinExistence type="predicted"/>
<name>A0A5D9C2A5_9SPHN</name>
<comment type="caution">
    <text evidence="2">The sequence shown here is derived from an EMBL/GenBank/DDBJ whole genome shotgun (WGS) entry which is preliminary data.</text>
</comment>
<feature type="compositionally biased region" description="Pro residues" evidence="1">
    <location>
        <begin position="50"/>
        <end position="60"/>
    </location>
</feature>
<sequence length="60" mass="5623">MSHPSDTKANPAAPASAAAAVVERDTAVTGTPPEDADASDGAPAEGDNATPPPGKGSPAG</sequence>